<evidence type="ECO:0000313" key="2">
    <source>
        <dbReference type="Proteomes" id="UP000821845"/>
    </source>
</evidence>
<organism evidence="1 2">
    <name type="scientific">Hyalomma asiaticum</name>
    <name type="common">Tick</name>
    <dbReference type="NCBI Taxonomy" id="266040"/>
    <lineage>
        <taxon>Eukaryota</taxon>
        <taxon>Metazoa</taxon>
        <taxon>Ecdysozoa</taxon>
        <taxon>Arthropoda</taxon>
        <taxon>Chelicerata</taxon>
        <taxon>Arachnida</taxon>
        <taxon>Acari</taxon>
        <taxon>Parasitiformes</taxon>
        <taxon>Ixodida</taxon>
        <taxon>Ixodoidea</taxon>
        <taxon>Ixodidae</taxon>
        <taxon>Hyalomminae</taxon>
        <taxon>Hyalomma</taxon>
    </lineage>
</organism>
<reference evidence="1" key="1">
    <citation type="submission" date="2020-05" db="EMBL/GenBank/DDBJ databases">
        <title>Large-scale comparative analyses of tick genomes elucidate their genetic diversity and vector capacities.</title>
        <authorList>
            <person name="Jia N."/>
            <person name="Wang J."/>
            <person name="Shi W."/>
            <person name="Du L."/>
            <person name="Sun Y."/>
            <person name="Zhan W."/>
            <person name="Jiang J."/>
            <person name="Wang Q."/>
            <person name="Zhang B."/>
            <person name="Ji P."/>
            <person name="Sakyi L.B."/>
            <person name="Cui X."/>
            <person name="Yuan T."/>
            <person name="Jiang B."/>
            <person name="Yang W."/>
            <person name="Lam T.T.-Y."/>
            <person name="Chang Q."/>
            <person name="Ding S."/>
            <person name="Wang X."/>
            <person name="Zhu J."/>
            <person name="Ruan X."/>
            <person name="Zhao L."/>
            <person name="Wei J."/>
            <person name="Que T."/>
            <person name="Du C."/>
            <person name="Cheng J."/>
            <person name="Dai P."/>
            <person name="Han X."/>
            <person name="Huang E."/>
            <person name="Gao Y."/>
            <person name="Liu J."/>
            <person name="Shao H."/>
            <person name="Ye R."/>
            <person name="Li L."/>
            <person name="Wei W."/>
            <person name="Wang X."/>
            <person name="Wang C."/>
            <person name="Yang T."/>
            <person name="Huo Q."/>
            <person name="Li W."/>
            <person name="Guo W."/>
            <person name="Chen H."/>
            <person name="Zhou L."/>
            <person name="Ni X."/>
            <person name="Tian J."/>
            <person name="Zhou Y."/>
            <person name="Sheng Y."/>
            <person name="Liu T."/>
            <person name="Pan Y."/>
            <person name="Xia L."/>
            <person name="Li J."/>
            <person name="Zhao F."/>
            <person name="Cao W."/>
        </authorList>
    </citation>
    <scope>NUCLEOTIDE SEQUENCE</scope>
    <source>
        <strain evidence="1">Hyas-2018</strain>
    </source>
</reference>
<comment type="caution">
    <text evidence="1">The sequence shown here is derived from an EMBL/GenBank/DDBJ whole genome shotgun (WGS) entry which is preliminary data.</text>
</comment>
<sequence>MVSPLPSRFLFRSRGSALAPPQNLKEGKAVTRNVTRHQRGGGGSLACSVPTTGGLSPSPSTEAPSRSLFEAGLHVNLGCRGPCDCDKADGADRVQRRVCTARKRNADKTRAENETRTAGHSGGHVGDKNTGQLRKVATASRLPHLLKSHFRVVVRPEGGAGPEPMDQETLHVSDITELLDKLRTDIIAKICPIKLQPTEHATRLQILQSDRQHTLLGTPTPRQ</sequence>
<proteinExistence type="predicted"/>
<dbReference type="EMBL" id="CM023487">
    <property type="protein sequence ID" value="KAH6926030.1"/>
    <property type="molecule type" value="Genomic_DNA"/>
</dbReference>
<evidence type="ECO:0000313" key="1">
    <source>
        <dbReference type="EMBL" id="KAH6926030.1"/>
    </source>
</evidence>
<dbReference type="Proteomes" id="UP000821845">
    <property type="component" value="Chromosome 7"/>
</dbReference>
<gene>
    <name evidence="1" type="ORF">HPB50_012969</name>
</gene>
<keyword evidence="2" id="KW-1185">Reference proteome</keyword>
<name>A0ACB7RV00_HYAAI</name>
<accession>A0ACB7RV00</accession>
<protein>
    <submittedName>
        <fullName evidence="1">Uncharacterized protein</fullName>
    </submittedName>
</protein>